<dbReference type="AlphaFoldDB" id="A0A1V4QGT3"/>
<sequence>MSSFNTLIFIIPIVAIIFGCGIAIIAIIAEHQEKRKYYESLVKALETGKDPEMVRTLFEQPRQKEFDIPRYLRKGIVTIAVGIGLGIMGIFVNADFIIGIGIFLCILGLAFLLIYYLVKKNRPE</sequence>
<dbReference type="Proteomes" id="UP000191663">
    <property type="component" value="Unassembled WGS sequence"/>
</dbReference>
<proteinExistence type="predicted"/>
<comment type="caution">
    <text evidence="3">The sequence shown here is derived from an EMBL/GenBank/DDBJ whole genome shotgun (WGS) entry which is preliminary data.</text>
</comment>
<gene>
    <name evidence="3" type="ORF">BXT86_00650</name>
</gene>
<evidence type="ECO:0000313" key="4">
    <source>
        <dbReference type="Proteomes" id="UP000191663"/>
    </source>
</evidence>
<feature type="transmembrane region" description="Helical" evidence="1">
    <location>
        <begin position="71"/>
        <end position="91"/>
    </location>
</feature>
<evidence type="ECO:0000259" key="2">
    <source>
        <dbReference type="Pfam" id="PF19762"/>
    </source>
</evidence>
<dbReference type="EMBL" id="MUKB01000009">
    <property type="protein sequence ID" value="OPX18534.1"/>
    <property type="molecule type" value="Genomic_DNA"/>
</dbReference>
<protein>
    <recommendedName>
        <fullName evidence="2">DUF6249 domain-containing protein</fullName>
    </recommendedName>
</protein>
<keyword evidence="1" id="KW-0472">Membrane</keyword>
<dbReference type="Pfam" id="PF19762">
    <property type="entry name" value="DUF6249"/>
    <property type="match status" value="1"/>
</dbReference>
<dbReference type="InterPro" id="IPR046216">
    <property type="entry name" value="DUF6249"/>
</dbReference>
<evidence type="ECO:0000313" key="3">
    <source>
        <dbReference type="EMBL" id="OPX18534.1"/>
    </source>
</evidence>
<reference evidence="4" key="1">
    <citation type="submission" date="2017-01" db="EMBL/GenBank/DDBJ databases">
        <title>Novel pathways for hydrocarbon cycling and metabolic interdependencies in hydrothermal sediment communities.</title>
        <authorList>
            <person name="Dombrowski N."/>
            <person name="Seitz K."/>
            <person name="Teske A."/>
            <person name="Baker B."/>
        </authorList>
    </citation>
    <scope>NUCLEOTIDE SEQUENCE [LARGE SCALE GENOMIC DNA]</scope>
</reference>
<organism evidence="3 4">
    <name type="scientific">candidate division WOR-3 bacterium 4484_100</name>
    <dbReference type="NCBI Taxonomy" id="1936077"/>
    <lineage>
        <taxon>Bacteria</taxon>
        <taxon>Bacteria division WOR-3</taxon>
    </lineage>
</organism>
<evidence type="ECO:0000256" key="1">
    <source>
        <dbReference type="SAM" id="Phobius"/>
    </source>
</evidence>
<name>A0A1V4QGT3_UNCW3</name>
<keyword evidence="1" id="KW-0812">Transmembrane</keyword>
<accession>A0A1V4QGT3</accession>
<keyword evidence="1" id="KW-1133">Transmembrane helix</keyword>
<feature type="transmembrane region" description="Helical" evidence="1">
    <location>
        <begin position="6"/>
        <end position="29"/>
    </location>
</feature>
<feature type="domain" description="DUF6249" evidence="2">
    <location>
        <begin position="13"/>
        <end position="118"/>
    </location>
</feature>
<feature type="transmembrane region" description="Helical" evidence="1">
    <location>
        <begin position="97"/>
        <end position="118"/>
    </location>
</feature>